<dbReference type="AlphaFoldDB" id="A0AA96WIT5"/>
<dbReference type="SUPFAM" id="SSF52540">
    <property type="entry name" value="P-loop containing nucleoside triphosphate hydrolases"/>
    <property type="match status" value="1"/>
</dbReference>
<evidence type="ECO:0000259" key="3">
    <source>
        <dbReference type="Pfam" id="PF20446"/>
    </source>
</evidence>
<dbReference type="InterPro" id="IPR046833">
    <property type="entry name" value="ABC_N"/>
</dbReference>
<feature type="compositionally biased region" description="Basic and acidic residues" evidence="1">
    <location>
        <begin position="471"/>
        <end position="499"/>
    </location>
</feature>
<gene>
    <name evidence="5" type="ORF">HJG54_25850</name>
</gene>
<dbReference type="RefSeq" id="WP_316432100.1">
    <property type="nucleotide sequence ID" value="NZ_CP053586.1"/>
</dbReference>
<dbReference type="PANTHER" id="PTHR38149">
    <property type="entry name" value="ATPASE"/>
    <property type="match status" value="1"/>
</dbReference>
<dbReference type="PANTHER" id="PTHR38149:SF1">
    <property type="entry name" value="ATPASE"/>
    <property type="match status" value="1"/>
</dbReference>
<dbReference type="Pfam" id="PF20446">
    <property type="entry name" value="ABC_N"/>
    <property type="match status" value="1"/>
</dbReference>
<dbReference type="InterPro" id="IPR019195">
    <property type="entry name" value="ABC_ATPase_put"/>
</dbReference>
<evidence type="ECO:0000259" key="2">
    <source>
        <dbReference type="Pfam" id="PF09818"/>
    </source>
</evidence>
<reference evidence="5" key="1">
    <citation type="submission" date="2020-05" db="EMBL/GenBank/DDBJ databases">
        <authorList>
            <person name="Zhu T."/>
            <person name="Keshari N."/>
            <person name="Lu X."/>
        </authorList>
    </citation>
    <scope>NUCLEOTIDE SEQUENCE</scope>
    <source>
        <strain evidence="5">NK1-12</strain>
    </source>
</reference>
<name>A0AA96WIT5_9CYAN</name>
<feature type="domain" description="ATPase of the ABC class C-terminal" evidence="2">
    <location>
        <begin position="169"/>
        <end position="448"/>
    </location>
</feature>
<feature type="region of interest" description="Disordered" evidence="1">
    <location>
        <begin position="461"/>
        <end position="499"/>
    </location>
</feature>
<evidence type="ECO:0000256" key="1">
    <source>
        <dbReference type="SAM" id="MobiDB-lite"/>
    </source>
</evidence>
<dbReference type="InterPro" id="IPR046834">
    <property type="entry name" value="ABC_ATPase_C"/>
</dbReference>
<organism evidence="5">
    <name type="scientific">Leptolyngbya sp. NK1-12</name>
    <dbReference type="NCBI Taxonomy" id="2547451"/>
    <lineage>
        <taxon>Bacteria</taxon>
        <taxon>Bacillati</taxon>
        <taxon>Cyanobacteriota</taxon>
        <taxon>Cyanophyceae</taxon>
        <taxon>Leptolyngbyales</taxon>
        <taxon>Leptolyngbyaceae</taxon>
        <taxon>Leptolyngbya group</taxon>
        <taxon>Leptolyngbya</taxon>
    </lineage>
</organism>
<sequence length="598" mass="65903">MTTAQALYQDLLHLDQRSYKAYKAIEGRYRFRDFWLMVDHVQGDPFAAPSRMRIQIPQATAGFPRALYQTRSREIALRDYLNRQFGHVAAQMAAKRGSGNSGLIAIARPTQQVLERTAVWIDDQQLEVRFTVGLPARGRTILGRQAAELLCDDLPAIVDQALLYKALDAKAIQQHVETVEDADWLRQQLAGQGLVAFIPDGAILPRSSGVDELPLRESVVPFMSPASLRVEFERPNQGKISGMGIPSGVTLIVGGGYHGKSTLLEAISLGVYNHIPDDGREQIVTEATAVKIRAEDGRSIIGVDISPFINHLPQGRSTSHFSSQNASGSTSQAANIMEALEIGAKVLLIDEDTSATNFMIRDRRMQALIAKEQEPITPFVDKIRQLYQDYGVSTVLVMGGSGDYFDVADTVIAMTEFVPSDVTEQAKVIAQTYRTERLAEGGTAFGALTARIPLAKRLDSPRQRRRWGSQGDREYGEDAAREPRRTREDGGASESRRGPRLKVRDVDELVFGSEVVDLTAVEQLVEVGQLRSIGAAITYLQTYELDGQRSLAELIEALMATLAAGLDQLTPYPQGDLAMFRPLELAAVINRLRSLEVQ</sequence>
<dbReference type="InterPro" id="IPR027417">
    <property type="entry name" value="P-loop_NTPase"/>
</dbReference>
<feature type="domain" description="MRB1590-like C-terminal" evidence="4">
    <location>
        <begin position="501"/>
        <end position="598"/>
    </location>
</feature>
<dbReference type="Pfam" id="PF21117">
    <property type="entry name" value="MRB1590_C"/>
    <property type="match status" value="1"/>
</dbReference>
<accession>A0AA96WIT5</accession>
<evidence type="ECO:0000259" key="4">
    <source>
        <dbReference type="Pfam" id="PF21117"/>
    </source>
</evidence>
<dbReference type="Pfam" id="PF09818">
    <property type="entry name" value="ABC_ATPase"/>
    <property type="match status" value="1"/>
</dbReference>
<evidence type="ECO:0000313" key="5">
    <source>
        <dbReference type="EMBL" id="WNZ25914.1"/>
    </source>
</evidence>
<protein>
    <submittedName>
        <fullName evidence="5">ABC-ATPase domain-containing protein</fullName>
    </submittedName>
</protein>
<dbReference type="InterPro" id="IPR049069">
    <property type="entry name" value="MRB1590-like_C"/>
</dbReference>
<proteinExistence type="predicted"/>
<dbReference type="EMBL" id="CP053586">
    <property type="protein sequence ID" value="WNZ25914.1"/>
    <property type="molecule type" value="Genomic_DNA"/>
</dbReference>
<feature type="domain" description="ATPase of the ABC class N-terminal" evidence="3">
    <location>
        <begin position="5"/>
        <end position="165"/>
    </location>
</feature>